<feature type="compositionally biased region" description="Polar residues" evidence="4">
    <location>
        <begin position="803"/>
        <end position="813"/>
    </location>
</feature>
<feature type="compositionally biased region" description="Polar residues" evidence="4">
    <location>
        <begin position="727"/>
        <end position="739"/>
    </location>
</feature>
<feature type="domain" description="C2" evidence="5">
    <location>
        <begin position="1804"/>
        <end position="1932"/>
    </location>
</feature>
<feature type="region of interest" description="Disordered" evidence="4">
    <location>
        <begin position="521"/>
        <end position="843"/>
    </location>
</feature>
<feature type="compositionally biased region" description="Low complexity" evidence="4">
    <location>
        <begin position="781"/>
        <end position="797"/>
    </location>
</feature>
<name>A0AAN9GH88_9CAEN</name>
<feature type="compositionally biased region" description="Basic and acidic residues" evidence="4">
    <location>
        <begin position="1310"/>
        <end position="1320"/>
    </location>
</feature>
<comment type="subcellular location">
    <subcellularLocation>
        <location evidence="1">Membrane</location>
    </subcellularLocation>
</comment>
<accession>A0AAN9GH88</accession>
<feature type="compositionally biased region" description="Acidic residues" evidence="4">
    <location>
        <begin position="905"/>
        <end position="914"/>
    </location>
</feature>
<feature type="region of interest" description="Disordered" evidence="4">
    <location>
        <begin position="1407"/>
        <end position="1600"/>
    </location>
</feature>
<feature type="compositionally biased region" description="Basic and acidic residues" evidence="4">
    <location>
        <begin position="1178"/>
        <end position="1202"/>
    </location>
</feature>
<keyword evidence="2" id="KW-0677">Repeat</keyword>
<organism evidence="6 7">
    <name type="scientific">Littorina saxatilis</name>
    <dbReference type="NCBI Taxonomy" id="31220"/>
    <lineage>
        <taxon>Eukaryota</taxon>
        <taxon>Metazoa</taxon>
        <taxon>Spiralia</taxon>
        <taxon>Lophotrochozoa</taxon>
        <taxon>Mollusca</taxon>
        <taxon>Gastropoda</taxon>
        <taxon>Caenogastropoda</taxon>
        <taxon>Littorinimorpha</taxon>
        <taxon>Littorinoidea</taxon>
        <taxon>Littorinidae</taxon>
        <taxon>Littorina</taxon>
    </lineage>
</organism>
<keyword evidence="3" id="KW-0472">Membrane</keyword>
<dbReference type="InterPro" id="IPR035892">
    <property type="entry name" value="C2_domain_sf"/>
</dbReference>
<comment type="caution">
    <text evidence="6">The sequence shown here is derived from an EMBL/GenBank/DDBJ whole genome shotgun (WGS) entry which is preliminary data.</text>
</comment>
<dbReference type="EMBL" id="JBAMIC010000004">
    <property type="protein sequence ID" value="KAK7108798.1"/>
    <property type="molecule type" value="Genomic_DNA"/>
</dbReference>
<feature type="compositionally biased region" description="Basic residues" evidence="4">
    <location>
        <begin position="521"/>
        <end position="530"/>
    </location>
</feature>
<dbReference type="GO" id="GO:0006887">
    <property type="term" value="P:exocytosis"/>
    <property type="evidence" value="ECO:0007669"/>
    <property type="project" value="TreeGrafter"/>
</dbReference>
<feature type="compositionally biased region" description="Polar residues" evidence="4">
    <location>
        <begin position="571"/>
        <end position="581"/>
    </location>
</feature>
<dbReference type="CDD" id="cd08521">
    <property type="entry name" value="C2A_SLP"/>
    <property type="match status" value="1"/>
</dbReference>
<feature type="compositionally biased region" description="Basic and acidic residues" evidence="4">
    <location>
        <begin position="223"/>
        <end position="239"/>
    </location>
</feature>
<proteinExistence type="predicted"/>
<feature type="compositionally biased region" description="Basic and acidic residues" evidence="4">
    <location>
        <begin position="21"/>
        <end position="33"/>
    </location>
</feature>
<dbReference type="InterPro" id="IPR000008">
    <property type="entry name" value="C2_dom"/>
</dbReference>
<dbReference type="GO" id="GO:0070382">
    <property type="term" value="C:exocytic vesicle"/>
    <property type="evidence" value="ECO:0007669"/>
    <property type="project" value="TreeGrafter"/>
</dbReference>
<dbReference type="Gene3D" id="2.60.40.150">
    <property type="entry name" value="C2 domain"/>
    <property type="match status" value="2"/>
</dbReference>
<feature type="region of interest" description="Disordered" evidence="4">
    <location>
        <begin position="865"/>
        <end position="996"/>
    </location>
</feature>
<dbReference type="GO" id="GO:0042043">
    <property type="term" value="F:neurexin family protein binding"/>
    <property type="evidence" value="ECO:0007669"/>
    <property type="project" value="TreeGrafter"/>
</dbReference>
<dbReference type="GO" id="GO:0005886">
    <property type="term" value="C:plasma membrane"/>
    <property type="evidence" value="ECO:0007669"/>
    <property type="project" value="TreeGrafter"/>
</dbReference>
<feature type="compositionally biased region" description="Basic and acidic residues" evidence="4">
    <location>
        <begin position="1118"/>
        <end position="1146"/>
    </location>
</feature>
<evidence type="ECO:0000256" key="3">
    <source>
        <dbReference type="ARBA" id="ARBA00023136"/>
    </source>
</evidence>
<feature type="compositionally biased region" description="Polar residues" evidence="4">
    <location>
        <begin position="1572"/>
        <end position="1591"/>
    </location>
</feature>
<feature type="compositionally biased region" description="Basic and acidic residues" evidence="4">
    <location>
        <begin position="533"/>
        <end position="557"/>
    </location>
</feature>
<dbReference type="InterPro" id="IPR043567">
    <property type="entry name" value="SYTL1-5_C2B"/>
</dbReference>
<feature type="compositionally biased region" description="Basic and acidic residues" evidence="4">
    <location>
        <begin position="585"/>
        <end position="594"/>
    </location>
</feature>
<feature type="compositionally biased region" description="Low complexity" evidence="4">
    <location>
        <begin position="450"/>
        <end position="460"/>
    </location>
</feature>
<reference evidence="6 7" key="1">
    <citation type="submission" date="2024-02" db="EMBL/GenBank/DDBJ databases">
        <title>Chromosome-scale genome assembly of the rough periwinkle Littorina saxatilis.</title>
        <authorList>
            <person name="De Jode A."/>
            <person name="Faria R."/>
            <person name="Formenti G."/>
            <person name="Sims Y."/>
            <person name="Smith T.P."/>
            <person name="Tracey A."/>
            <person name="Wood J.M.D."/>
            <person name="Zagrodzka Z.B."/>
            <person name="Johannesson K."/>
            <person name="Butlin R.K."/>
            <person name="Leder E.H."/>
        </authorList>
    </citation>
    <scope>NUCLEOTIDE SEQUENCE [LARGE SCALE GENOMIC DNA]</scope>
    <source>
        <strain evidence="6">Snail1</strain>
        <tissue evidence="6">Muscle</tissue>
    </source>
</reference>
<feature type="region of interest" description="Disordered" evidence="4">
    <location>
        <begin position="1023"/>
        <end position="1101"/>
    </location>
</feature>
<feature type="compositionally biased region" description="Basic and acidic residues" evidence="4">
    <location>
        <begin position="252"/>
        <end position="269"/>
    </location>
</feature>
<dbReference type="PROSITE" id="PS50004">
    <property type="entry name" value="C2"/>
    <property type="match status" value="2"/>
</dbReference>
<feature type="compositionally biased region" description="Low complexity" evidence="4">
    <location>
        <begin position="955"/>
        <end position="965"/>
    </location>
</feature>
<sequence length="1970" mass="213214">MIASLLCCNGRFSSDYNDYDSTDKGESADEKTAIRNGQGNLGGLEERAGHSNNPSRAGTATASARPGQYSSPSQDTKAAGISGLFDSIRSGLGGGGADDEADSGAVGGGARPPGCSVVVQHVSCRRRRDSGSSADSDSDSQAKSKGRGGGGGGVNKKAYSESNGMASQPLAAGGGRGAGGRTKGRAEAEESLAHSLGHDSGEHDARFSTLSHSQSSDASASTVKERGMGRRGNGNEDGKVPVAKPRPNHQARKSDLPVKREGRSQRREGVVTGPVPSRHNASDTEQRPSSSCSFTSSEWGEVTPSAVDSLPSLLDQPSPLDRKDEVGSAVGTSSGYASASRRSIPDIGDGSTNHSSPQHNNNHNHHQQNHKGSPSPAKSKSPASKLPVLMAFRRDSKSSLNQEPASSSQAEPHHQSHQPAHQAPHHQSRNNNNTATAHTAAQNLVRRQSSGRSETLSLSSAKTASPITKMRLLDLASNRALERDGSDSVQSWSGGSDDTMSLGMSCSGVPTDAPVFQKVHYSKQQRKGCNKIRSVDKGQDGQDNDHKLEEKTLSGHEDEGEEEEHDPCNDSAYSTAGSSVSACERPARYKEAARKHNSRGKHIDSACGLPVGMLAAFGKDEDEKQNDQYSEAKNKEAEAKGNEAGDEVSKDKFTSLSTISPIQTEVPSGDNDTTDVAEEPGHQVTAEHQREEAPVPKKRNKKSPMSVAIQEEIQTREEETGVEPENNPESSLQENQKSASHVAFDEEIHSQENLIHDSSKDTPDTSDMEHQSKEPADKMDSSFVDGSFVDSSFVDSSYEQPEDSTTSGGNQQEVEQKTAAKLSLDNLQSLEQQAAEAEKMRSHEVDLPYTMQRYFLVDDASSDTLSIISERTEPGDPGDDTDRDEDDDLDSDSDGTIHDDLDANWSDDDDEDEVLNAGVSTPRRMSVDDTFEEAADLQLKSQLGQANSNEEESTMSEMSQPSQSSGHPNDVDVVEESRQAVQEEKKSPISPVQEVCSTQTEEVFIVSKDQEDQMQNYIRHVVQEALPKREDAVVQTDITSDDDEGQASVGSVSRSTSQEDSSTQTDEDDILSQVQKSPGQDLFQQEVEPSPGYANRAHREVFLWEHDQQASANLAESKITREEPSMKPGDAIRDVISREMKEEQHIKTATRGSSKKPLESHEQDSGAFSLEGQDSLEDQDRSLQPEQETRDTHTEEMEKDLVSKPADFTAHGEALLLDQEESDEASITGTDRSGADGESERSAPTLAEDDYAVDFNTDRQALHDVMPAEQPPQNNVVAKPKKNVMHAARVADQQEIGLVYECMTGLGKRAGQDEARRDDLPSGASSTSTAKTHAFVAHRAYVDHADYDSSSDDVSCIAPPKPKRSAILTTRQSSEEYDASISHSVHDSDSDSYRSFNLRDLDLDSTRSSSFRTENTSRFNTEEHADGELSSLDSFLPEATMDLDDVEQASVSPKSPEGYMVSSALSTNRGRGSADEEDEVVSQCSGGQLSGGGSTDDERVDPSSTTDGGTLIAMTQPGAHDAPEPQHISSNLNKSRQSDGDFTGASDQSDGGGASPMRPSSKASGGGGGTPKRSSNSHLSTPSVVATSHTGSIGEKSVDDDDNIDELFAKHLPGSRLGISRNSIGSSRESLASVYSDAGEINYGRIPVTGDITFSLVYDVKCSALRVHIKGCHDLAPVDTKHNRSDPYVKVYLLPDKTRSGKRKTKIKKHTLNPVFDETLSYHISQGELENRTLWVTVWHSDRFGRNDFLGEVTIPMDVHRFDDTAFCTYDLESRMPEEMNETAMQYKGELVVSLMYVTPDKVEDGKKSKSKSKKSKAAVDPRGEVHAMIKAANNLTAVRSNGGSDPFVKGYLLPDQRRTGKQKTPVVKNSVNPMWNQILVFDGIDPMELADRSLELTVWDHEKLGTNEFLGGVRLNLGQGVVKGGHQVDWMDARGEEAITWQSMMERPNTWIDAKLPLRASMGKSSTKK</sequence>
<feature type="compositionally biased region" description="Low complexity" evidence="4">
    <location>
        <begin position="430"/>
        <end position="441"/>
    </location>
</feature>
<dbReference type="PANTHER" id="PTHR45716">
    <property type="entry name" value="BITESIZE, ISOFORM I"/>
    <property type="match status" value="1"/>
</dbReference>
<feature type="compositionally biased region" description="Low complexity" evidence="4">
    <location>
        <begin position="1055"/>
        <end position="1064"/>
    </location>
</feature>
<evidence type="ECO:0000256" key="2">
    <source>
        <dbReference type="ARBA" id="ARBA00022737"/>
    </source>
</evidence>
<dbReference type="Proteomes" id="UP001374579">
    <property type="component" value="Unassembled WGS sequence"/>
</dbReference>
<keyword evidence="7" id="KW-1185">Reference proteome</keyword>
<feature type="compositionally biased region" description="Basic and acidic residues" evidence="4">
    <location>
        <begin position="618"/>
        <end position="653"/>
    </location>
</feature>
<feature type="compositionally biased region" description="Polar residues" evidence="4">
    <location>
        <begin position="50"/>
        <end position="76"/>
    </location>
</feature>
<feature type="compositionally biased region" description="Basic and acidic residues" evidence="4">
    <location>
        <begin position="743"/>
        <end position="780"/>
    </location>
</feature>
<evidence type="ECO:0000313" key="7">
    <source>
        <dbReference type="Proteomes" id="UP001374579"/>
    </source>
</evidence>
<feature type="compositionally biased region" description="Low complexity" evidence="4">
    <location>
        <begin position="308"/>
        <end position="319"/>
    </location>
</feature>
<feature type="compositionally biased region" description="Polar residues" evidence="4">
    <location>
        <begin position="330"/>
        <end position="341"/>
    </location>
</feature>
<gene>
    <name evidence="6" type="ORF">V1264_016464</name>
</gene>
<evidence type="ECO:0000313" key="6">
    <source>
        <dbReference type="EMBL" id="KAK7108798.1"/>
    </source>
</evidence>
<feature type="compositionally biased region" description="Basic and acidic residues" evidence="4">
    <location>
        <begin position="184"/>
        <end position="206"/>
    </location>
</feature>
<feature type="compositionally biased region" description="Gly residues" evidence="4">
    <location>
        <begin position="172"/>
        <end position="181"/>
    </location>
</feature>
<feature type="region of interest" description="Disordered" evidence="4">
    <location>
        <begin position="1804"/>
        <end position="1823"/>
    </location>
</feature>
<feature type="compositionally biased region" description="Polar residues" evidence="4">
    <location>
        <begin position="287"/>
        <end position="298"/>
    </location>
</feature>
<feature type="compositionally biased region" description="Basic and acidic residues" evidence="4">
    <location>
        <begin position="1384"/>
        <end position="1395"/>
    </location>
</feature>
<dbReference type="PANTHER" id="PTHR45716:SF2">
    <property type="entry name" value="BITESIZE, ISOFORM I"/>
    <property type="match status" value="1"/>
</dbReference>
<feature type="region of interest" description="Disordered" evidence="4">
    <location>
        <begin position="1370"/>
        <end position="1395"/>
    </location>
</feature>
<feature type="region of interest" description="Disordered" evidence="4">
    <location>
        <begin position="1113"/>
        <end position="1276"/>
    </location>
</feature>
<feature type="compositionally biased region" description="Low complexity" evidence="4">
    <location>
        <begin position="208"/>
        <end position="222"/>
    </location>
</feature>
<evidence type="ECO:0000256" key="4">
    <source>
        <dbReference type="SAM" id="MobiDB-lite"/>
    </source>
</evidence>
<feature type="compositionally biased region" description="Low complexity" evidence="4">
    <location>
        <begin position="373"/>
        <end position="385"/>
    </location>
</feature>
<dbReference type="CDD" id="cd04020">
    <property type="entry name" value="C2B_SLP_1-2-3-4"/>
    <property type="match status" value="1"/>
</dbReference>
<feature type="region of interest" description="Disordered" evidence="4">
    <location>
        <begin position="1310"/>
        <end position="1331"/>
    </location>
</feature>
<dbReference type="FunFam" id="2.60.40.150:FF:000006">
    <property type="entry name" value="Synaptotagmin-like 5, isoform CRA_a"/>
    <property type="match status" value="1"/>
</dbReference>
<feature type="compositionally biased region" description="Polar residues" evidence="4">
    <location>
        <begin position="654"/>
        <end position="666"/>
    </location>
</feature>
<dbReference type="Pfam" id="PF00168">
    <property type="entry name" value="C2"/>
    <property type="match status" value="2"/>
</dbReference>
<feature type="compositionally biased region" description="Acidic residues" evidence="4">
    <location>
        <begin position="876"/>
        <end position="893"/>
    </location>
</feature>
<dbReference type="SUPFAM" id="SSF49562">
    <property type="entry name" value="C2 domain (Calcium/lipid-binding domain, CaLB)"/>
    <property type="match status" value="2"/>
</dbReference>
<feature type="compositionally biased region" description="Basic and acidic residues" evidence="4">
    <location>
        <begin position="975"/>
        <end position="987"/>
    </location>
</feature>
<feature type="region of interest" description="Disordered" evidence="4">
    <location>
        <begin position="18"/>
        <end position="469"/>
    </location>
</feature>
<feature type="compositionally biased region" description="Basic and acidic residues" evidence="4">
    <location>
        <begin position="679"/>
        <end position="695"/>
    </location>
</feature>
<feature type="domain" description="C2" evidence="5">
    <location>
        <begin position="1648"/>
        <end position="1770"/>
    </location>
</feature>
<protein>
    <recommendedName>
        <fullName evidence="5">C2 domain-containing protein</fullName>
    </recommendedName>
</protein>
<dbReference type="SMART" id="SM00239">
    <property type="entry name" value="C2"/>
    <property type="match status" value="2"/>
</dbReference>
<evidence type="ECO:0000259" key="5">
    <source>
        <dbReference type="PROSITE" id="PS50004"/>
    </source>
</evidence>
<evidence type="ECO:0000256" key="1">
    <source>
        <dbReference type="ARBA" id="ARBA00004370"/>
    </source>
</evidence>